<organism evidence="2 3">
    <name type="scientific">Flammeovirga kamogawensis</name>
    <dbReference type="NCBI Taxonomy" id="373891"/>
    <lineage>
        <taxon>Bacteria</taxon>
        <taxon>Pseudomonadati</taxon>
        <taxon>Bacteroidota</taxon>
        <taxon>Cytophagia</taxon>
        <taxon>Cytophagales</taxon>
        <taxon>Flammeovirgaceae</taxon>
        <taxon>Flammeovirga</taxon>
    </lineage>
</organism>
<dbReference type="SUPFAM" id="SSF53300">
    <property type="entry name" value="vWA-like"/>
    <property type="match status" value="1"/>
</dbReference>
<dbReference type="Proteomes" id="UP000682802">
    <property type="component" value="Plasmid p1"/>
</dbReference>
<protein>
    <submittedName>
        <fullName evidence="2">VWA domain-containing protein</fullName>
    </submittedName>
</protein>
<reference evidence="2 3" key="1">
    <citation type="submission" date="2021-05" db="EMBL/GenBank/DDBJ databases">
        <title>Comparative genomic studies on the polysaccharide-degrading batcterial strains of the Flammeovirga genus.</title>
        <authorList>
            <person name="Zewei F."/>
            <person name="Zheng Z."/>
            <person name="Yu L."/>
            <person name="Ruyue G."/>
            <person name="Yanhong M."/>
            <person name="Yuanyuan C."/>
            <person name="Jingyan G."/>
            <person name="Wenjun H."/>
        </authorList>
    </citation>
    <scope>NUCLEOTIDE SEQUENCE [LARGE SCALE GENOMIC DNA]</scope>
    <source>
        <strain evidence="2 3">YS10</strain>
        <plasmid evidence="2 3">p1</plasmid>
    </source>
</reference>
<keyword evidence="3" id="KW-1185">Reference proteome</keyword>
<dbReference type="PROSITE" id="PS50234">
    <property type="entry name" value="VWFA"/>
    <property type="match status" value="1"/>
</dbReference>
<dbReference type="InterPro" id="IPR002035">
    <property type="entry name" value="VWF_A"/>
</dbReference>
<feature type="domain" description="VWFA" evidence="1">
    <location>
        <begin position="16"/>
        <end position="201"/>
    </location>
</feature>
<accession>A0ABX8H5Q3</accession>
<evidence type="ECO:0000259" key="1">
    <source>
        <dbReference type="PROSITE" id="PS50234"/>
    </source>
</evidence>
<geneLocation type="plasmid" evidence="2 3">
    <name>p1</name>
</geneLocation>
<proteinExistence type="predicted"/>
<evidence type="ECO:0000313" key="3">
    <source>
        <dbReference type="Proteomes" id="UP000682802"/>
    </source>
</evidence>
<dbReference type="CDD" id="cd00198">
    <property type="entry name" value="vWFA"/>
    <property type="match status" value="1"/>
</dbReference>
<sequence length="228" mass="25666">MQKVKETITKTCISTDYLLILDRSGSMDSCWKATIDGLNEQVSTIKRLNRDNKEQQYTISLLVFDDEIEWVVFRKKPSKVQKFTGNEFPPRGLTALHDAIGFGIKKLKKSLKITTTNTLQFPVVVIMTDGGENASKEYTITQINKKINALKEKKWSITFIGANQDVLETAQKLGVSKEMAHSFTSDSDGVHVINESLSKSMCKRAAHIRTASENEAIIEMDFKLEIEG</sequence>
<evidence type="ECO:0000313" key="2">
    <source>
        <dbReference type="EMBL" id="QWG10672.1"/>
    </source>
</evidence>
<gene>
    <name evidence="2" type="ORF">KM029_25145</name>
</gene>
<dbReference type="EMBL" id="CP076130">
    <property type="protein sequence ID" value="QWG10672.1"/>
    <property type="molecule type" value="Genomic_DNA"/>
</dbReference>
<dbReference type="RefSeq" id="WP_144077163.1">
    <property type="nucleotide sequence ID" value="NZ_CP076130.1"/>
</dbReference>
<name>A0ABX8H5Q3_9BACT</name>
<dbReference type="Gene3D" id="3.40.50.410">
    <property type="entry name" value="von Willebrand factor, type A domain"/>
    <property type="match status" value="1"/>
</dbReference>
<keyword evidence="2" id="KW-0614">Plasmid</keyword>
<dbReference type="Pfam" id="PF00092">
    <property type="entry name" value="VWA"/>
    <property type="match status" value="1"/>
</dbReference>
<dbReference type="InterPro" id="IPR036465">
    <property type="entry name" value="vWFA_dom_sf"/>
</dbReference>